<evidence type="ECO:0008006" key="3">
    <source>
        <dbReference type="Google" id="ProtNLM"/>
    </source>
</evidence>
<dbReference type="AlphaFoldDB" id="A0A177MME5"/>
<protein>
    <recommendedName>
        <fullName evidence="3">Lipoprotein</fullName>
    </recommendedName>
</protein>
<dbReference type="EMBL" id="LUUH01000035">
    <property type="protein sequence ID" value="OAI06503.1"/>
    <property type="molecule type" value="Genomic_DNA"/>
</dbReference>
<proteinExistence type="predicted"/>
<gene>
    <name evidence="1" type="ORF">A1353_08690</name>
</gene>
<comment type="caution">
    <text evidence="1">The sequence shown here is derived from an EMBL/GenBank/DDBJ whole genome shotgun (WGS) entry which is preliminary data.</text>
</comment>
<evidence type="ECO:0000313" key="2">
    <source>
        <dbReference type="Proteomes" id="UP000077763"/>
    </source>
</evidence>
<name>A0A177MME5_METMH</name>
<dbReference type="PROSITE" id="PS51257">
    <property type="entry name" value="PROKAR_LIPOPROTEIN"/>
    <property type="match status" value="1"/>
</dbReference>
<organism evidence="1 2">
    <name type="scientific">Methylomonas methanica</name>
    <dbReference type="NCBI Taxonomy" id="421"/>
    <lineage>
        <taxon>Bacteria</taxon>
        <taxon>Pseudomonadati</taxon>
        <taxon>Pseudomonadota</taxon>
        <taxon>Gammaproteobacteria</taxon>
        <taxon>Methylococcales</taxon>
        <taxon>Methylococcaceae</taxon>
        <taxon>Methylomonas</taxon>
    </lineage>
</organism>
<accession>A0A177MME5</accession>
<dbReference type="RefSeq" id="WP_064035945.1">
    <property type="nucleotide sequence ID" value="NZ_LUUH01000035.1"/>
</dbReference>
<reference evidence="1 2" key="1">
    <citation type="submission" date="2016-03" db="EMBL/GenBank/DDBJ databases">
        <authorList>
            <person name="Ploux O."/>
        </authorList>
    </citation>
    <scope>NUCLEOTIDE SEQUENCE [LARGE SCALE GENOMIC DNA]</scope>
    <source>
        <strain evidence="1 2">R-45371</strain>
    </source>
</reference>
<evidence type="ECO:0000313" key="1">
    <source>
        <dbReference type="EMBL" id="OAI06503.1"/>
    </source>
</evidence>
<dbReference type="Proteomes" id="UP000077763">
    <property type="component" value="Unassembled WGS sequence"/>
</dbReference>
<sequence>MQKKIILSTLMTITGCSVTPTVQYTKLESSSLMPEGAFDSYFFQGSNIIIKPIVENLPQDQPTQSNKKEVDKKTDKITEKSKIRVIGFNAESKPKEYEEFKIALTRSDPFYSDGNINITKYENTALVKEIGTDTSDHRQAYIETAGSIIVKGLAMGLSGSEESKGANDINTDDIDPIDINELIKNILRSNKNLKPNDNLSAKLSNNVKINIHPTPPGAMATKELPQKTDSNLFIYAACRSVDLEFDYNKITYNFSLKISDPNFYETVEFPLKGKITSHSSCGVSVTTNNANNVVSNDKLITAIVDQAKAIKDAADAKSK</sequence>